<feature type="compositionally biased region" description="Basic residues" evidence="1">
    <location>
        <begin position="336"/>
        <end position="354"/>
    </location>
</feature>
<comment type="caution">
    <text evidence="4">The sequence shown here is derived from an EMBL/GenBank/DDBJ whole genome shotgun (WGS) entry which is preliminary data.</text>
</comment>
<feature type="compositionally biased region" description="Low complexity" evidence="1">
    <location>
        <begin position="440"/>
        <end position="467"/>
    </location>
</feature>
<evidence type="ECO:0000313" key="4">
    <source>
        <dbReference type="EMBL" id="EHN12859.1"/>
    </source>
</evidence>
<dbReference type="AlphaFoldDB" id="H0E056"/>
<dbReference type="InterPro" id="IPR003399">
    <property type="entry name" value="Mce/MlaD"/>
</dbReference>
<accession>H0E056</accession>
<feature type="transmembrane region" description="Helical" evidence="2">
    <location>
        <begin position="15"/>
        <end position="34"/>
    </location>
</feature>
<dbReference type="EMBL" id="AGUD01000006">
    <property type="protein sequence ID" value="EHN12859.1"/>
    <property type="molecule type" value="Genomic_DNA"/>
</dbReference>
<gene>
    <name evidence="4" type="ORF">PAI11_01620</name>
</gene>
<dbReference type="PANTHER" id="PTHR33371">
    <property type="entry name" value="INTERMEMBRANE PHOSPHOLIPID TRANSPORT SYSTEM BINDING PROTEIN MLAD-RELATED"/>
    <property type="match status" value="1"/>
</dbReference>
<evidence type="ECO:0000256" key="2">
    <source>
        <dbReference type="SAM" id="Phobius"/>
    </source>
</evidence>
<dbReference type="EC" id="6.2.1.3" evidence="4"/>
<feature type="compositionally biased region" description="Basic and acidic residues" evidence="1">
    <location>
        <begin position="413"/>
        <end position="424"/>
    </location>
</feature>
<protein>
    <submittedName>
        <fullName evidence="4">Long-chain-fatty-acid--CoA ligase</fullName>
        <ecNumber evidence="4">6.2.1.3</ecNumber>
    </submittedName>
</protein>
<feature type="compositionally biased region" description="Basic residues" evidence="1">
    <location>
        <begin position="381"/>
        <end position="398"/>
    </location>
</feature>
<proteinExistence type="predicted"/>
<keyword evidence="5" id="KW-1185">Reference proteome</keyword>
<sequence>MSAATRRRADGRGRLLAIGLAGIVVVLAIVVVAYRANSGLPFQPVYGITVEVPNALRLVRNNDVRIAGVRAGRIDRVEAVVGGRSTHARLTLALREDVGPLRSDTRTRVRPASILGTNYLDLLPGEHGRELPSGSALPLARASSTVELTDLLDVFDRASGRRLQALLGEVGPGLAGRGPGLNQALGDLPGTLRELALVSRALARPATRLGPFVVALDRAAQALAPVRGALAGAIEGAAGTLATLADHGPARAAALDGAAAGRGVDHSRLREAAAGARRPGAALDRARAGGRAAAAGGPDRQPHADRRPSPAARPAALRRRPRREPGRARRPGAHDRRPRCRPARRRRDHRRRRHPPDAAAGPAPVQRDRALGDQLRVDLRHPRHRPGPGGGQHRRHPPGGRGRAAAEPAAVAQREHQPAAERRPPGVRVGQRTGRRRPAARQPARPPAGVDARDPPAAGGPAAGGPRRPARPREGRPVSAEVVRRRARRARTRRLAAALIALALLAAIAFVAFWRGALSGGYEIEAVVGTANQLRPGAAVRVAGLDVGRLEAIEPGPGASSRLRLRIDDDAPPIHDDAGVRIAPRLFFEGNAAIRIAPGTAGRPPIRPGATIPRSRTSVAVQLDQVLDVLTTPVRDGLRRTAAELDRGFGGPAGRSGADGLRRATRELDGALADVTTVERAVRGVRPGDLEGAIAGTADSAEQLVRDPAALQGVVTNSARLLAALADRERQLGASVDGLLAVLGDAPATLRRLDLALPVVDRFAGALRPALAAAPRPLRRTAEALEQVRAITAPGELPATLDALRPITADLPPLAERLTGTLPLLADAMRCVDRNVLPTLRMQVPDGKLSTGRPVWQDALHMGAALAGASPNFDGNGTTIRLGVTEGEQALEGVLPGIGTVSTLAADGVGSLSPAWLGYGVSPPFRPDVRCTTQTLPDLDARSSARLQGFRRTAATPAKEARAQQRVASRTLLSRPPLGGRGAR</sequence>
<evidence type="ECO:0000259" key="3">
    <source>
        <dbReference type="Pfam" id="PF02470"/>
    </source>
</evidence>
<feature type="compositionally biased region" description="Low complexity" evidence="1">
    <location>
        <begin position="272"/>
        <end position="299"/>
    </location>
</feature>
<feature type="transmembrane region" description="Helical" evidence="2">
    <location>
        <begin position="495"/>
        <end position="514"/>
    </location>
</feature>
<dbReference type="OrthoDB" id="5242071at2"/>
<feature type="region of interest" description="Disordered" evidence="1">
    <location>
        <begin position="271"/>
        <end position="484"/>
    </location>
</feature>
<feature type="domain" description="Mce/MlaD" evidence="3">
    <location>
        <begin position="521"/>
        <end position="599"/>
    </location>
</feature>
<feature type="compositionally biased region" description="Basic and acidic residues" evidence="1">
    <location>
        <begin position="366"/>
        <end position="380"/>
    </location>
</feature>
<reference evidence="4 5" key="1">
    <citation type="journal article" date="2013" name="Biodegradation">
        <title>Quantitative proteomic analysis of ibuprofen-degrading Patulibacter sp. strain I11.</title>
        <authorList>
            <person name="Almeida B."/>
            <person name="Kjeldal H."/>
            <person name="Lolas I."/>
            <person name="Knudsen A.D."/>
            <person name="Carvalho G."/>
            <person name="Nielsen K.L."/>
            <person name="Barreto Crespo M.T."/>
            <person name="Stensballe A."/>
            <person name="Nielsen J.L."/>
        </authorList>
    </citation>
    <scope>NUCLEOTIDE SEQUENCE [LARGE SCALE GENOMIC DNA]</scope>
    <source>
        <strain evidence="4 5">I11</strain>
    </source>
</reference>
<keyword evidence="2" id="KW-0472">Membrane</keyword>
<feature type="region of interest" description="Disordered" evidence="1">
    <location>
        <begin position="951"/>
        <end position="984"/>
    </location>
</feature>
<dbReference type="InterPro" id="IPR052336">
    <property type="entry name" value="MlaD_Phospholipid_Transporter"/>
</dbReference>
<organism evidence="4 5">
    <name type="scientific">Patulibacter medicamentivorans</name>
    <dbReference type="NCBI Taxonomy" id="1097667"/>
    <lineage>
        <taxon>Bacteria</taxon>
        <taxon>Bacillati</taxon>
        <taxon>Actinomycetota</taxon>
        <taxon>Thermoleophilia</taxon>
        <taxon>Solirubrobacterales</taxon>
        <taxon>Patulibacteraceae</taxon>
        <taxon>Patulibacter</taxon>
    </lineage>
</organism>
<dbReference type="PANTHER" id="PTHR33371:SF4">
    <property type="entry name" value="INTERMEMBRANE PHOSPHOLIPID TRANSPORT SYSTEM BINDING PROTEIN MLAD"/>
    <property type="match status" value="1"/>
</dbReference>
<feature type="domain" description="Mce/MlaD" evidence="3">
    <location>
        <begin position="46"/>
        <end position="125"/>
    </location>
</feature>
<dbReference type="PATRIC" id="fig|1097667.3.peg.161"/>
<keyword evidence="2" id="KW-0812">Transmembrane</keyword>
<dbReference type="Pfam" id="PF02470">
    <property type="entry name" value="MlaD"/>
    <property type="match status" value="2"/>
</dbReference>
<evidence type="ECO:0000313" key="5">
    <source>
        <dbReference type="Proteomes" id="UP000005143"/>
    </source>
</evidence>
<evidence type="ECO:0000256" key="1">
    <source>
        <dbReference type="SAM" id="MobiDB-lite"/>
    </source>
</evidence>
<name>H0E056_9ACTN</name>
<keyword evidence="2" id="KW-1133">Transmembrane helix</keyword>
<feature type="compositionally biased region" description="Low complexity" evidence="1">
    <location>
        <begin position="403"/>
        <end position="412"/>
    </location>
</feature>
<dbReference type="GO" id="GO:0004467">
    <property type="term" value="F:long-chain fatty acid-CoA ligase activity"/>
    <property type="evidence" value="ECO:0007669"/>
    <property type="project" value="UniProtKB-EC"/>
</dbReference>
<feature type="compositionally biased region" description="Basic and acidic residues" evidence="1">
    <location>
        <begin position="323"/>
        <end position="335"/>
    </location>
</feature>
<keyword evidence="4" id="KW-0436">Ligase</keyword>
<dbReference type="Proteomes" id="UP000005143">
    <property type="component" value="Unassembled WGS sequence"/>
</dbReference>